<proteinExistence type="predicted"/>
<dbReference type="AlphaFoldDB" id="A0A0E0PN02"/>
<dbReference type="EnsemblPlants" id="ORUFI05G19020.5">
    <property type="protein sequence ID" value="ORUFI05G19020.5"/>
    <property type="gene ID" value="ORUFI05G19020"/>
</dbReference>
<feature type="compositionally biased region" description="Low complexity" evidence="1">
    <location>
        <begin position="1"/>
        <end position="26"/>
    </location>
</feature>
<evidence type="ECO:0000313" key="2">
    <source>
        <dbReference type="EnsemblPlants" id="ORUFI05G19020.5"/>
    </source>
</evidence>
<reference evidence="2" key="2">
    <citation type="submission" date="2015-06" db="UniProtKB">
        <authorList>
            <consortium name="EnsemblPlants"/>
        </authorList>
    </citation>
    <scope>IDENTIFICATION</scope>
</reference>
<feature type="compositionally biased region" description="Basic and acidic residues" evidence="1">
    <location>
        <begin position="164"/>
        <end position="174"/>
    </location>
</feature>
<reference evidence="3" key="1">
    <citation type="submission" date="2013-06" db="EMBL/GenBank/DDBJ databases">
        <authorList>
            <person name="Zhao Q."/>
        </authorList>
    </citation>
    <scope>NUCLEOTIDE SEQUENCE</scope>
    <source>
        <strain evidence="3">cv. W1943</strain>
    </source>
</reference>
<feature type="region of interest" description="Disordered" evidence="1">
    <location>
        <begin position="1"/>
        <end position="40"/>
    </location>
</feature>
<dbReference type="Gramene" id="ORUFI05G19020.5">
    <property type="protein sequence ID" value="ORUFI05G19020.5"/>
    <property type="gene ID" value="ORUFI05G19020"/>
</dbReference>
<keyword evidence="3" id="KW-1185">Reference proteome</keyword>
<accession>A0A0E0PN02</accession>
<dbReference type="Proteomes" id="UP000008022">
    <property type="component" value="Unassembled WGS sequence"/>
</dbReference>
<feature type="region of interest" description="Disordered" evidence="1">
    <location>
        <begin position="129"/>
        <end position="176"/>
    </location>
</feature>
<feature type="region of interest" description="Disordered" evidence="1">
    <location>
        <begin position="89"/>
        <end position="117"/>
    </location>
</feature>
<feature type="region of interest" description="Disordered" evidence="1">
    <location>
        <begin position="322"/>
        <end position="380"/>
    </location>
</feature>
<evidence type="ECO:0000256" key="1">
    <source>
        <dbReference type="SAM" id="MobiDB-lite"/>
    </source>
</evidence>
<organism evidence="2 3">
    <name type="scientific">Oryza rufipogon</name>
    <name type="common">Brownbeard rice</name>
    <name type="synonym">Asian wild rice</name>
    <dbReference type="NCBI Taxonomy" id="4529"/>
    <lineage>
        <taxon>Eukaryota</taxon>
        <taxon>Viridiplantae</taxon>
        <taxon>Streptophyta</taxon>
        <taxon>Embryophyta</taxon>
        <taxon>Tracheophyta</taxon>
        <taxon>Spermatophyta</taxon>
        <taxon>Magnoliopsida</taxon>
        <taxon>Liliopsida</taxon>
        <taxon>Poales</taxon>
        <taxon>Poaceae</taxon>
        <taxon>BOP clade</taxon>
        <taxon>Oryzoideae</taxon>
        <taxon>Oryzeae</taxon>
        <taxon>Oryzinae</taxon>
        <taxon>Oryza</taxon>
    </lineage>
</organism>
<sequence length="478" mass="51118">MATIAAPPSPTTAPVAAADVETPVPTRSSHRPAGHYHGLSRRRPPLSCRICAAAVVLPIREVESEAAMAMPRLSSADFDKGSKVSVSSLWTDGDERSQLVGGDGSGGDSMTHPGEPLPLRLPWQANPSRAGAVAGEPLPRGARLHPPAVPIPPARSGTSPDRALSTERGERRVESGGGRVEMALTCGPSHNFSIFSMTRLPRQQNHCQKPGSCFVLVLTLGEVIYPFFWLRDVIHAAQEMREVKWTYLRCGGALCPAIVQAHMAAVEREAAHLARYWLILGLWGWIACAGLRMHNLCCGLGSHRAFAPFVAAGGGRCCKGGAGEEGGGGGEARRRIPPKAPSSDASLSDGGGSEGSDSGAAPIESPSKRPRRRLVEHGHSGCSPDEWQFRYDNLSRYYQSQRWKREGKPGIKEKGTRCTPHLTLKGNASTQLFFLGLASPRLCPSPLPLDSSTSAPNLPFRVRASIPPCSHHPIWGPV</sequence>
<protein>
    <submittedName>
        <fullName evidence="2">Uncharacterized protein</fullName>
    </submittedName>
</protein>
<evidence type="ECO:0000313" key="3">
    <source>
        <dbReference type="Proteomes" id="UP000008022"/>
    </source>
</evidence>
<name>A0A0E0PN02_ORYRU</name>
<feature type="compositionally biased region" description="Basic residues" evidence="1">
    <location>
        <begin position="28"/>
        <end position="40"/>
    </location>
</feature>